<dbReference type="Pfam" id="PF00229">
    <property type="entry name" value="TNF"/>
    <property type="match status" value="1"/>
</dbReference>
<organism evidence="10">
    <name type="scientific">Menopon gallinae</name>
    <name type="common">poultry shaft louse</name>
    <dbReference type="NCBI Taxonomy" id="328185"/>
    <lineage>
        <taxon>Eukaryota</taxon>
        <taxon>Metazoa</taxon>
        <taxon>Ecdysozoa</taxon>
        <taxon>Arthropoda</taxon>
        <taxon>Hexapoda</taxon>
        <taxon>Insecta</taxon>
        <taxon>Pterygota</taxon>
        <taxon>Neoptera</taxon>
        <taxon>Paraneoptera</taxon>
        <taxon>Psocodea</taxon>
        <taxon>Troctomorpha</taxon>
        <taxon>Phthiraptera</taxon>
        <taxon>Amblycera</taxon>
        <taxon>Menoponidae</taxon>
        <taxon>Menopon</taxon>
    </lineage>
</organism>
<feature type="region of interest" description="Disordered" evidence="7">
    <location>
        <begin position="204"/>
        <end position="223"/>
    </location>
</feature>
<evidence type="ECO:0000256" key="1">
    <source>
        <dbReference type="ARBA" id="ARBA00004613"/>
    </source>
</evidence>
<dbReference type="PANTHER" id="PTHR15151:SF24">
    <property type="entry name" value="A PROLIFERATION-INDUCING LIGAND-LIKE PROTEIN-RELATED"/>
    <property type="match status" value="1"/>
</dbReference>
<evidence type="ECO:0000259" key="9">
    <source>
        <dbReference type="PROSITE" id="PS50049"/>
    </source>
</evidence>
<keyword evidence="6" id="KW-0325">Glycoprotein</keyword>
<evidence type="ECO:0000256" key="5">
    <source>
        <dbReference type="ARBA" id="ARBA00023157"/>
    </source>
</evidence>
<keyword evidence="8" id="KW-0472">Membrane</keyword>
<dbReference type="InterPro" id="IPR008983">
    <property type="entry name" value="Tumour_necrosis_fac-like_dom"/>
</dbReference>
<dbReference type="PROSITE" id="PS00251">
    <property type="entry name" value="THD_1"/>
    <property type="match status" value="1"/>
</dbReference>
<feature type="domain" description="THD" evidence="9">
    <location>
        <begin position="293"/>
        <end position="443"/>
    </location>
</feature>
<dbReference type="GO" id="GO:0016020">
    <property type="term" value="C:membrane"/>
    <property type="evidence" value="ECO:0007669"/>
    <property type="project" value="InterPro"/>
</dbReference>
<proteinExistence type="inferred from homology"/>
<dbReference type="PANTHER" id="PTHR15151">
    <property type="entry name" value="PROTEIN EIGER"/>
    <property type="match status" value="1"/>
</dbReference>
<keyword evidence="4" id="KW-0964">Secreted</keyword>
<feature type="compositionally biased region" description="Low complexity" evidence="7">
    <location>
        <begin position="146"/>
        <end position="168"/>
    </location>
</feature>
<keyword evidence="5" id="KW-1015">Disulfide bond</keyword>
<dbReference type="GO" id="GO:0005164">
    <property type="term" value="F:tumor necrosis factor receptor binding"/>
    <property type="evidence" value="ECO:0007669"/>
    <property type="project" value="InterPro"/>
</dbReference>
<comment type="similarity">
    <text evidence="2">Belongs to the tumor necrosis factor family.</text>
</comment>
<name>A0AAW2HG21_9NEOP</name>
<evidence type="ECO:0000256" key="2">
    <source>
        <dbReference type="ARBA" id="ARBA00008670"/>
    </source>
</evidence>
<evidence type="ECO:0000256" key="8">
    <source>
        <dbReference type="SAM" id="Phobius"/>
    </source>
</evidence>
<keyword evidence="3" id="KW-0202">Cytokine</keyword>
<evidence type="ECO:0000256" key="3">
    <source>
        <dbReference type="ARBA" id="ARBA00022514"/>
    </source>
</evidence>
<keyword evidence="8" id="KW-1133">Transmembrane helix</keyword>
<feature type="compositionally biased region" description="Acidic residues" evidence="7">
    <location>
        <begin position="91"/>
        <end position="108"/>
    </location>
</feature>
<dbReference type="InterPro" id="IPR006052">
    <property type="entry name" value="TNF_dom"/>
</dbReference>
<comment type="subcellular location">
    <subcellularLocation>
        <location evidence="1">Secreted</location>
    </subcellularLocation>
</comment>
<accession>A0AAW2HG21</accession>
<dbReference type="Gene3D" id="2.60.120.40">
    <property type="match status" value="1"/>
</dbReference>
<feature type="region of interest" description="Disordered" evidence="7">
    <location>
        <begin position="128"/>
        <end position="184"/>
    </location>
</feature>
<protein>
    <recommendedName>
        <fullName evidence="9">THD domain-containing protein</fullName>
    </recommendedName>
</protein>
<keyword evidence="8" id="KW-0812">Transmembrane</keyword>
<dbReference type="InterPro" id="IPR021184">
    <property type="entry name" value="TNF_CS"/>
</dbReference>
<evidence type="ECO:0000256" key="6">
    <source>
        <dbReference type="ARBA" id="ARBA00023180"/>
    </source>
</evidence>
<dbReference type="GO" id="GO:0006955">
    <property type="term" value="P:immune response"/>
    <property type="evidence" value="ECO:0007669"/>
    <property type="project" value="InterPro"/>
</dbReference>
<comment type="caution">
    <text evidence="10">The sequence shown here is derived from an EMBL/GenBank/DDBJ whole genome shotgun (WGS) entry which is preliminary data.</text>
</comment>
<feature type="transmembrane region" description="Helical" evidence="8">
    <location>
        <begin position="31"/>
        <end position="52"/>
    </location>
</feature>
<dbReference type="AlphaFoldDB" id="A0AAW2HG21"/>
<evidence type="ECO:0000256" key="4">
    <source>
        <dbReference type="ARBA" id="ARBA00022525"/>
    </source>
</evidence>
<feature type="compositionally biased region" description="Basic and acidic residues" evidence="7">
    <location>
        <begin position="213"/>
        <end position="223"/>
    </location>
</feature>
<evidence type="ECO:0000256" key="7">
    <source>
        <dbReference type="SAM" id="MobiDB-lite"/>
    </source>
</evidence>
<dbReference type="PROSITE" id="PS50049">
    <property type="entry name" value="THD_2"/>
    <property type="match status" value="1"/>
</dbReference>
<reference evidence="10" key="1">
    <citation type="journal article" date="2024" name="Gigascience">
        <title>Chromosome-level genome of the poultry shaft louse Menopon gallinae provides insight into the host-switching and adaptive evolution of parasitic lice.</title>
        <authorList>
            <person name="Xu Y."/>
            <person name="Ma L."/>
            <person name="Liu S."/>
            <person name="Liang Y."/>
            <person name="Liu Q."/>
            <person name="He Z."/>
            <person name="Tian L."/>
            <person name="Duan Y."/>
            <person name="Cai W."/>
            <person name="Li H."/>
            <person name="Song F."/>
        </authorList>
    </citation>
    <scope>NUCLEOTIDE SEQUENCE</scope>
    <source>
        <strain evidence="10">Cailab_2023a</strain>
    </source>
</reference>
<dbReference type="GO" id="GO:0005125">
    <property type="term" value="F:cytokine activity"/>
    <property type="evidence" value="ECO:0007669"/>
    <property type="project" value="UniProtKB-KW"/>
</dbReference>
<evidence type="ECO:0000313" key="10">
    <source>
        <dbReference type="EMBL" id="KAL0268725.1"/>
    </source>
</evidence>
<dbReference type="SUPFAM" id="SSF49842">
    <property type="entry name" value="TNF-like"/>
    <property type="match status" value="1"/>
</dbReference>
<feature type="region of interest" description="Disordered" evidence="7">
    <location>
        <begin position="86"/>
        <end position="108"/>
    </location>
</feature>
<dbReference type="InterPro" id="IPR051748">
    <property type="entry name" value="TNF_Ligand_Superfamily"/>
</dbReference>
<sequence>MTNQVSSKQYEEVYLCGTNSRNPPQFRNWKLCSQIFEILLFLTLTCAVMYSYKSIWNLRCEVEVLKERLRYTLPGNDDFFGEKLTSKSGDYDNESDNDNIESTSDGELEDDDSTFRIILGKRKREIRLSKENTSDQSMMSEEKKTSSGYSGSEEYSSELLLNGLNNYSTSPKPRRTHRKSKKYHRNTVSAEKFYTEIESTTSTPIHIRKSRTKQTDSAEKGKYKHSYERRPLLQVYGSKESITREEAMRRSNNLGNLIPERIEHLAKQLRVINATSAESSSRELAESIPYNMIMVHYAADTSRYSRERDAHYFGNGRMQMKTSVYKDWKPAHWTQGMEISKYFLLNQGKVTVSVTGIYLIYAQVQYTNVQEVNGYAVMCNKQMIVQCITTSVHPDKDEVKSNTCDTSTTILLHANDKISIQDLHHGRHVVLTPEKSYFGLILLSPFRANKYS</sequence>
<feature type="compositionally biased region" description="Basic residues" evidence="7">
    <location>
        <begin position="172"/>
        <end position="184"/>
    </location>
</feature>
<dbReference type="GO" id="GO:0005615">
    <property type="term" value="C:extracellular space"/>
    <property type="evidence" value="ECO:0007669"/>
    <property type="project" value="UniProtKB-KW"/>
</dbReference>
<dbReference type="EMBL" id="JARGDH010000005">
    <property type="protein sequence ID" value="KAL0268725.1"/>
    <property type="molecule type" value="Genomic_DNA"/>
</dbReference>
<gene>
    <name evidence="10" type="ORF">PYX00_010551</name>
</gene>